<sequence length="121" mass="13677">MRNRKRFDDLAINQKSHSERPSVVLNVYPPLLPGCQMVGYQDQNARESTVRVAAATPPSVTFDRFYRCGSLVSLTWLSGGAAASVHGKPTIHQSNRARYWRWAQRGLPGLTLHQSRRSTRQ</sequence>
<comment type="caution">
    <text evidence="1">The sequence shown here is derived from an EMBL/GenBank/DDBJ whole genome shotgun (WGS) entry which is preliminary data.</text>
</comment>
<proteinExistence type="predicted"/>
<dbReference type="Proteomes" id="UP000735302">
    <property type="component" value="Unassembled WGS sequence"/>
</dbReference>
<organism evidence="1 2">
    <name type="scientific">Plakobranchus ocellatus</name>
    <dbReference type="NCBI Taxonomy" id="259542"/>
    <lineage>
        <taxon>Eukaryota</taxon>
        <taxon>Metazoa</taxon>
        <taxon>Spiralia</taxon>
        <taxon>Lophotrochozoa</taxon>
        <taxon>Mollusca</taxon>
        <taxon>Gastropoda</taxon>
        <taxon>Heterobranchia</taxon>
        <taxon>Euthyneura</taxon>
        <taxon>Panpulmonata</taxon>
        <taxon>Sacoglossa</taxon>
        <taxon>Placobranchoidea</taxon>
        <taxon>Plakobranchidae</taxon>
        <taxon>Plakobranchus</taxon>
    </lineage>
</organism>
<dbReference type="AlphaFoldDB" id="A0AAV3XXU5"/>
<protein>
    <submittedName>
        <fullName evidence="1">Uncharacterized protein</fullName>
    </submittedName>
</protein>
<accession>A0AAV3XXU5</accession>
<name>A0AAV3XXU5_9GAST</name>
<evidence type="ECO:0000313" key="1">
    <source>
        <dbReference type="EMBL" id="GFN75182.1"/>
    </source>
</evidence>
<keyword evidence="2" id="KW-1185">Reference proteome</keyword>
<gene>
    <name evidence="1" type="ORF">PoB_000168800</name>
</gene>
<evidence type="ECO:0000313" key="2">
    <source>
        <dbReference type="Proteomes" id="UP000735302"/>
    </source>
</evidence>
<dbReference type="EMBL" id="BLXT01000255">
    <property type="protein sequence ID" value="GFN75182.1"/>
    <property type="molecule type" value="Genomic_DNA"/>
</dbReference>
<reference evidence="1 2" key="1">
    <citation type="journal article" date="2021" name="Elife">
        <title>Chloroplast acquisition without the gene transfer in kleptoplastic sea slugs, Plakobranchus ocellatus.</title>
        <authorList>
            <person name="Maeda T."/>
            <person name="Takahashi S."/>
            <person name="Yoshida T."/>
            <person name="Shimamura S."/>
            <person name="Takaki Y."/>
            <person name="Nagai Y."/>
            <person name="Toyoda A."/>
            <person name="Suzuki Y."/>
            <person name="Arimoto A."/>
            <person name="Ishii H."/>
            <person name="Satoh N."/>
            <person name="Nishiyama T."/>
            <person name="Hasebe M."/>
            <person name="Maruyama T."/>
            <person name="Minagawa J."/>
            <person name="Obokata J."/>
            <person name="Shigenobu S."/>
        </authorList>
    </citation>
    <scope>NUCLEOTIDE SEQUENCE [LARGE SCALE GENOMIC DNA]</scope>
</reference>